<feature type="domain" description="FAD-binding PCMH-type" evidence="1">
    <location>
        <begin position="1"/>
        <end position="172"/>
    </location>
</feature>
<protein>
    <submittedName>
        <fullName evidence="2">Putative FAD-linked oxidoreductase</fullName>
        <ecNumber evidence="2">1.-.-.-</ecNumber>
    </submittedName>
</protein>
<evidence type="ECO:0000259" key="1">
    <source>
        <dbReference type="PROSITE" id="PS51387"/>
    </source>
</evidence>
<proteinExistence type="predicted"/>
<keyword evidence="3" id="KW-1185">Reference proteome</keyword>
<dbReference type="PANTHER" id="PTHR11748">
    <property type="entry name" value="D-LACTATE DEHYDROGENASE"/>
    <property type="match status" value="1"/>
</dbReference>
<dbReference type="InterPro" id="IPR016169">
    <property type="entry name" value="FAD-bd_PCMH_sub2"/>
</dbReference>
<dbReference type="PROSITE" id="PS51387">
    <property type="entry name" value="FAD_PCMH"/>
    <property type="match status" value="1"/>
</dbReference>
<evidence type="ECO:0000313" key="2">
    <source>
        <dbReference type="EMBL" id="TWU60423.1"/>
    </source>
</evidence>
<sequence length="347" mass="37179">MNEPLLKPTCESDLVDAIASCEHVVAIGNRTKPAMSPGSGVTLVSLSAMTGIIEYEPSEFTFTARSGTRIDEVRDVLSERNQYLPFDPMLVDAGATLGGTVASGLSGPGRFRFGGVRDFIIGCVFVSGDGKVIRSGGKVVKNAAGFDIPKLMVGSLGRLGVMTELTFKVFPKPLSTLTLSVACESYTQLIDRIQQAASSRWELDAIDARPNELKVLLRIAGPQEANQAIASEITSRWTGDVSELESCEAFWHSVTELTFAPHRSHVVKVPTASTVFSSLDHHVSAAGNVTWIATDDVTDLDAKLTKLGVPGLVVRGEWSASIVGKIHTSHMSRNIKTAMEPHGRFPG</sequence>
<dbReference type="EMBL" id="SJPW01000001">
    <property type="protein sequence ID" value="TWU60423.1"/>
    <property type="molecule type" value="Genomic_DNA"/>
</dbReference>
<dbReference type="EC" id="1.-.-.-" evidence="2"/>
<keyword evidence="2" id="KW-0560">Oxidoreductase</keyword>
<dbReference type="Gene3D" id="3.30.465.10">
    <property type="match status" value="1"/>
</dbReference>
<accession>A0A5C6FIK8</accession>
<gene>
    <name evidence="2" type="ORF">Poly51_06990</name>
</gene>
<organism evidence="2 3">
    <name type="scientific">Rubripirellula tenax</name>
    <dbReference type="NCBI Taxonomy" id="2528015"/>
    <lineage>
        <taxon>Bacteria</taxon>
        <taxon>Pseudomonadati</taxon>
        <taxon>Planctomycetota</taxon>
        <taxon>Planctomycetia</taxon>
        <taxon>Pirellulales</taxon>
        <taxon>Pirellulaceae</taxon>
        <taxon>Rubripirellula</taxon>
    </lineage>
</organism>
<dbReference type="GO" id="GO:0016491">
    <property type="term" value="F:oxidoreductase activity"/>
    <property type="evidence" value="ECO:0007669"/>
    <property type="project" value="UniProtKB-KW"/>
</dbReference>
<dbReference type="GO" id="GO:0071949">
    <property type="term" value="F:FAD binding"/>
    <property type="evidence" value="ECO:0007669"/>
    <property type="project" value="InterPro"/>
</dbReference>
<reference evidence="2 3" key="1">
    <citation type="submission" date="2019-02" db="EMBL/GenBank/DDBJ databases">
        <title>Deep-cultivation of Planctomycetes and their phenomic and genomic characterization uncovers novel biology.</title>
        <authorList>
            <person name="Wiegand S."/>
            <person name="Jogler M."/>
            <person name="Boedeker C."/>
            <person name="Pinto D."/>
            <person name="Vollmers J."/>
            <person name="Rivas-Marin E."/>
            <person name="Kohn T."/>
            <person name="Peeters S.H."/>
            <person name="Heuer A."/>
            <person name="Rast P."/>
            <person name="Oberbeckmann S."/>
            <person name="Bunk B."/>
            <person name="Jeske O."/>
            <person name="Meyerdierks A."/>
            <person name="Storesund J.E."/>
            <person name="Kallscheuer N."/>
            <person name="Luecker S."/>
            <person name="Lage O.M."/>
            <person name="Pohl T."/>
            <person name="Merkel B.J."/>
            <person name="Hornburger P."/>
            <person name="Mueller R.-W."/>
            <person name="Bruemmer F."/>
            <person name="Labrenz M."/>
            <person name="Spormann A.M."/>
            <person name="Op Den Camp H."/>
            <person name="Overmann J."/>
            <person name="Amann R."/>
            <person name="Jetten M.S.M."/>
            <person name="Mascher T."/>
            <person name="Medema M.H."/>
            <person name="Devos D.P."/>
            <person name="Kaster A.-K."/>
            <person name="Ovreas L."/>
            <person name="Rohde M."/>
            <person name="Galperin M.Y."/>
            <person name="Jogler C."/>
        </authorList>
    </citation>
    <scope>NUCLEOTIDE SEQUENCE [LARGE SCALE GENOMIC DNA]</scope>
    <source>
        <strain evidence="2 3">Poly51</strain>
    </source>
</reference>
<dbReference type="OrthoDB" id="9767256at2"/>
<dbReference type="AlphaFoldDB" id="A0A5C6FIK8"/>
<dbReference type="InterPro" id="IPR016166">
    <property type="entry name" value="FAD-bd_PCMH"/>
</dbReference>
<dbReference type="RefSeq" id="WP_146454211.1">
    <property type="nucleotide sequence ID" value="NZ_SJPW01000001.1"/>
</dbReference>
<dbReference type="Proteomes" id="UP000318288">
    <property type="component" value="Unassembled WGS sequence"/>
</dbReference>
<dbReference type="SUPFAM" id="SSF56176">
    <property type="entry name" value="FAD-binding/transporter-associated domain-like"/>
    <property type="match status" value="1"/>
</dbReference>
<dbReference type="PANTHER" id="PTHR11748:SF103">
    <property type="entry name" value="GLYCOLATE OXIDASE SUBUNIT GLCE"/>
    <property type="match status" value="1"/>
</dbReference>
<dbReference type="InterPro" id="IPR006094">
    <property type="entry name" value="Oxid_FAD_bind_N"/>
</dbReference>
<dbReference type="Pfam" id="PF01565">
    <property type="entry name" value="FAD_binding_4"/>
    <property type="match status" value="1"/>
</dbReference>
<name>A0A5C6FIK8_9BACT</name>
<comment type="caution">
    <text evidence="2">The sequence shown here is derived from an EMBL/GenBank/DDBJ whole genome shotgun (WGS) entry which is preliminary data.</text>
</comment>
<evidence type="ECO:0000313" key="3">
    <source>
        <dbReference type="Proteomes" id="UP000318288"/>
    </source>
</evidence>
<dbReference type="InterPro" id="IPR036318">
    <property type="entry name" value="FAD-bd_PCMH-like_sf"/>
</dbReference>